<comment type="caution">
    <text evidence="2">The sequence shown here is derived from an EMBL/GenBank/DDBJ whole genome shotgun (WGS) entry which is preliminary data.</text>
</comment>
<gene>
    <name evidence="2" type="ORF">IFM89_013665</name>
</gene>
<organism evidence="2 3">
    <name type="scientific">Coptis chinensis</name>
    <dbReference type="NCBI Taxonomy" id="261450"/>
    <lineage>
        <taxon>Eukaryota</taxon>
        <taxon>Viridiplantae</taxon>
        <taxon>Streptophyta</taxon>
        <taxon>Embryophyta</taxon>
        <taxon>Tracheophyta</taxon>
        <taxon>Spermatophyta</taxon>
        <taxon>Magnoliopsida</taxon>
        <taxon>Ranunculales</taxon>
        <taxon>Ranunculaceae</taxon>
        <taxon>Coptidoideae</taxon>
        <taxon>Coptis</taxon>
    </lineage>
</organism>
<dbReference type="GO" id="GO:0004497">
    <property type="term" value="F:monooxygenase activity"/>
    <property type="evidence" value="ECO:0007669"/>
    <property type="project" value="UniProtKB-KW"/>
</dbReference>
<keyword evidence="3" id="KW-1185">Reference proteome</keyword>
<dbReference type="Gene3D" id="1.10.630.10">
    <property type="entry name" value="Cytochrome P450"/>
    <property type="match status" value="1"/>
</dbReference>
<dbReference type="GO" id="GO:0016705">
    <property type="term" value="F:oxidoreductase activity, acting on paired donors, with incorporation or reduction of molecular oxygen"/>
    <property type="evidence" value="ECO:0007669"/>
    <property type="project" value="InterPro"/>
</dbReference>
<dbReference type="InterPro" id="IPR036396">
    <property type="entry name" value="Cyt_P450_sf"/>
</dbReference>
<dbReference type="SUPFAM" id="SSF48264">
    <property type="entry name" value="Cytochrome P450"/>
    <property type="match status" value="1"/>
</dbReference>
<reference evidence="2 3" key="1">
    <citation type="submission" date="2020-10" db="EMBL/GenBank/DDBJ databases">
        <title>The Coptis chinensis genome and diversification of protoberbering-type alkaloids.</title>
        <authorList>
            <person name="Wang B."/>
            <person name="Shu S."/>
            <person name="Song C."/>
            <person name="Liu Y."/>
        </authorList>
    </citation>
    <scope>NUCLEOTIDE SEQUENCE [LARGE SCALE GENOMIC DNA]</scope>
    <source>
        <strain evidence="2">HL-2020</strain>
        <tissue evidence="2">Leaf</tissue>
    </source>
</reference>
<evidence type="ECO:0000313" key="3">
    <source>
        <dbReference type="Proteomes" id="UP000631114"/>
    </source>
</evidence>
<dbReference type="GO" id="GO:0020037">
    <property type="term" value="F:heme binding"/>
    <property type="evidence" value="ECO:0007669"/>
    <property type="project" value="InterPro"/>
</dbReference>
<dbReference type="EMBL" id="JADFTS010000002">
    <property type="protein sequence ID" value="KAF9620639.1"/>
    <property type="molecule type" value="Genomic_DNA"/>
</dbReference>
<keyword evidence="1" id="KW-0503">Monooxygenase</keyword>
<dbReference type="PROSITE" id="PS00086">
    <property type="entry name" value="CYTOCHROME_P450"/>
    <property type="match status" value="1"/>
</dbReference>
<evidence type="ECO:0000313" key="2">
    <source>
        <dbReference type="EMBL" id="KAF9620639.1"/>
    </source>
</evidence>
<name>A0A835INU5_9MAGN</name>
<dbReference type="Pfam" id="PF00067">
    <property type="entry name" value="p450"/>
    <property type="match status" value="1"/>
</dbReference>
<dbReference type="AlphaFoldDB" id="A0A835INU5"/>
<dbReference type="GO" id="GO:0044550">
    <property type="term" value="P:secondary metabolite biosynthetic process"/>
    <property type="evidence" value="ECO:0007669"/>
    <property type="project" value="UniProtKB-ARBA"/>
</dbReference>
<sequence length="98" mass="10930">MAFGGGMRLCAGAEFAKLQMSVVLHSLVTKYRWTKIRGGEVVKTPGIVFPNGLHIKVTKTIWRQRMIYFAPFILHKKVISSTGLHGICQRVLAKAAFD</sequence>
<keyword evidence="1" id="KW-0408">Iron</keyword>
<keyword evidence="1" id="KW-0349">Heme</keyword>
<dbReference type="GO" id="GO:0005506">
    <property type="term" value="F:iron ion binding"/>
    <property type="evidence" value="ECO:0007669"/>
    <property type="project" value="InterPro"/>
</dbReference>
<protein>
    <recommendedName>
        <fullName evidence="4">Cytochrome P450</fullName>
    </recommendedName>
</protein>
<comment type="similarity">
    <text evidence="1">Belongs to the cytochrome P450 family.</text>
</comment>
<keyword evidence="1" id="KW-0560">Oxidoreductase</keyword>
<accession>A0A835INU5</accession>
<dbReference type="OrthoDB" id="2789670at2759"/>
<proteinExistence type="inferred from homology"/>
<evidence type="ECO:0008006" key="4">
    <source>
        <dbReference type="Google" id="ProtNLM"/>
    </source>
</evidence>
<evidence type="ECO:0000256" key="1">
    <source>
        <dbReference type="RuleBase" id="RU000461"/>
    </source>
</evidence>
<dbReference type="Proteomes" id="UP000631114">
    <property type="component" value="Unassembled WGS sequence"/>
</dbReference>
<keyword evidence="1" id="KW-0479">Metal-binding</keyword>
<dbReference type="InterPro" id="IPR001128">
    <property type="entry name" value="Cyt_P450"/>
</dbReference>
<dbReference type="InterPro" id="IPR017972">
    <property type="entry name" value="Cyt_P450_CS"/>
</dbReference>